<organism evidence="2 3">
    <name type="scientific">Favolaschia claudopus</name>
    <dbReference type="NCBI Taxonomy" id="2862362"/>
    <lineage>
        <taxon>Eukaryota</taxon>
        <taxon>Fungi</taxon>
        <taxon>Dikarya</taxon>
        <taxon>Basidiomycota</taxon>
        <taxon>Agaricomycotina</taxon>
        <taxon>Agaricomycetes</taxon>
        <taxon>Agaricomycetidae</taxon>
        <taxon>Agaricales</taxon>
        <taxon>Marasmiineae</taxon>
        <taxon>Mycenaceae</taxon>
        <taxon>Favolaschia</taxon>
    </lineage>
</organism>
<evidence type="ECO:0000256" key="1">
    <source>
        <dbReference type="SAM" id="MobiDB-lite"/>
    </source>
</evidence>
<gene>
    <name evidence="2" type="ORF">R3P38DRAFT_3199261</name>
</gene>
<evidence type="ECO:0000313" key="2">
    <source>
        <dbReference type="EMBL" id="KAK7019610.1"/>
    </source>
</evidence>
<protein>
    <submittedName>
        <fullName evidence="2">Uncharacterized protein</fullName>
    </submittedName>
</protein>
<comment type="caution">
    <text evidence="2">The sequence shown here is derived from an EMBL/GenBank/DDBJ whole genome shotgun (WGS) entry which is preliminary data.</text>
</comment>
<name>A0AAW0B4X7_9AGAR</name>
<evidence type="ECO:0000313" key="3">
    <source>
        <dbReference type="Proteomes" id="UP001362999"/>
    </source>
</evidence>
<reference evidence="2 3" key="1">
    <citation type="journal article" date="2024" name="J Genomics">
        <title>Draft genome sequencing and assembly of Favolaschia claudopus CIRM-BRFM 2984 isolated from oak limbs.</title>
        <authorList>
            <person name="Navarro D."/>
            <person name="Drula E."/>
            <person name="Chaduli D."/>
            <person name="Cazenave R."/>
            <person name="Ahrendt S."/>
            <person name="Wang J."/>
            <person name="Lipzen A."/>
            <person name="Daum C."/>
            <person name="Barry K."/>
            <person name="Grigoriev I.V."/>
            <person name="Favel A."/>
            <person name="Rosso M.N."/>
            <person name="Martin F."/>
        </authorList>
    </citation>
    <scope>NUCLEOTIDE SEQUENCE [LARGE SCALE GENOMIC DNA]</scope>
    <source>
        <strain evidence="2 3">CIRM-BRFM 2984</strain>
    </source>
</reference>
<sequence>MHAYPPMRSKLTNCAETDYQLLLRKHLARNEKARLRMRRKRAELKSRPQDEQIAANARQRRYQAKYRNGKREKIRFTQHQRRLAAYKAIYGPAAFAEYCRALQQRRMNAELRQQAREPYDSDMDDFEEFEDELCSSGDEDSDERESSSSPLP</sequence>
<feature type="compositionally biased region" description="Basic residues" evidence="1">
    <location>
        <begin position="58"/>
        <end position="68"/>
    </location>
</feature>
<proteinExistence type="predicted"/>
<feature type="region of interest" description="Disordered" evidence="1">
    <location>
        <begin position="112"/>
        <end position="152"/>
    </location>
</feature>
<keyword evidence="3" id="KW-1185">Reference proteome</keyword>
<dbReference type="Proteomes" id="UP001362999">
    <property type="component" value="Unassembled WGS sequence"/>
</dbReference>
<feature type="compositionally biased region" description="Acidic residues" evidence="1">
    <location>
        <begin position="120"/>
        <end position="143"/>
    </location>
</feature>
<dbReference type="AlphaFoldDB" id="A0AAW0B4X7"/>
<accession>A0AAW0B4X7</accession>
<dbReference type="EMBL" id="JAWWNJ010000043">
    <property type="protein sequence ID" value="KAK7019610.1"/>
    <property type="molecule type" value="Genomic_DNA"/>
</dbReference>
<feature type="region of interest" description="Disordered" evidence="1">
    <location>
        <begin position="41"/>
        <end position="70"/>
    </location>
</feature>